<dbReference type="Gene3D" id="3.40.630.30">
    <property type="match status" value="1"/>
</dbReference>
<dbReference type="RefSeq" id="WP_253063031.1">
    <property type="nucleotide sequence ID" value="NZ_JAMXWM010000017.1"/>
</dbReference>
<proteinExistence type="predicted"/>
<dbReference type="PROSITE" id="PS51186">
    <property type="entry name" value="GNAT"/>
    <property type="match status" value="1"/>
</dbReference>
<dbReference type="InterPro" id="IPR016181">
    <property type="entry name" value="Acyl_CoA_acyltransferase"/>
</dbReference>
<keyword evidence="2" id="KW-0012">Acyltransferase</keyword>
<dbReference type="GO" id="GO:0016746">
    <property type="term" value="F:acyltransferase activity"/>
    <property type="evidence" value="ECO:0007669"/>
    <property type="project" value="UniProtKB-KW"/>
</dbReference>
<dbReference type="InterPro" id="IPR000182">
    <property type="entry name" value="GNAT_dom"/>
</dbReference>
<protein>
    <submittedName>
        <fullName evidence="2">GNAT family N-acetyltransferase</fullName>
        <ecNumber evidence="2">2.3.-.-</ecNumber>
    </submittedName>
</protein>
<dbReference type="SUPFAM" id="SSF55729">
    <property type="entry name" value="Acyl-CoA N-acyltransferases (Nat)"/>
    <property type="match status" value="1"/>
</dbReference>
<dbReference type="PANTHER" id="PTHR43415:SF3">
    <property type="entry name" value="GNAT-FAMILY ACETYLTRANSFERASE"/>
    <property type="match status" value="1"/>
</dbReference>
<dbReference type="PANTHER" id="PTHR43415">
    <property type="entry name" value="SPERMIDINE N(1)-ACETYLTRANSFERASE"/>
    <property type="match status" value="1"/>
</dbReference>
<organism evidence="2 3">
    <name type="scientific">Sporolactobacillus shoreicorticis</name>
    <dbReference type="NCBI Taxonomy" id="1923877"/>
    <lineage>
        <taxon>Bacteria</taxon>
        <taxon>Bacillati</taxon>
        <taxon>Bacillota</taxon>
        <taxon>Bacilli</taxon>
        <taxon>Bacillales</taxon>
        <taxon>Sporolactobacillaceae</taxon>
        <taxon>Sporolactobacillus</taxon>
    </lineage>
</organism>
<dbReference type="EC" id="2.3.-.-" evidence="2"/>
<sequence>MENNIIIRETVKDDAPEMLTYLGQIGTETDFLTFRFGEELQLSTAKLEQSIESIYNRKNALNLVAKCDGKIIGNLKFSGGTKTRTAHTGEFGITVLKDYGGKGIGTRLLSKFIEWSRDSKLIRKINLRVRTDNEKAIHLYKKFGFVEEGIIKRDFLINEVFYDSIAMGLLID</sequence>
<comment type="caution">
    <text evidence="2">The sequence shown here is derived from an EMBL/GenBank/DDBJ whole genome shotgun (WGS) entry which is preliminary data.</text>
</comment>
<dbReference type="Pfam" id="PF00583">
    <property type="entry name" value="Acetyltransf_1"/>
    <property type="match status" value="1"/>
</dbReference>
<dbReference type="CDD" id="cd04301">
    <property type="entry name" value="NAT_SF"/>
    <property type="match status" value="1"/>
</dbReference>
<accession>A0ABW5S843</accession>
<keyword evidence="3" id="KW-1185">Reference proteome</keyword>
<evidence type="ECO:0000313" key="3">
    <source>
        <dbReference type="Proteomes" id="UP001597399"/>
    </source>
</evidence>
<dbReference type="Proteomes" id="UP001597399">
    <property type="component" value="Unassembled WGS sequence"/>
</dbReference>
<dbReference type="EMBL" id="JBHUMQ010000050">
    <property type="protein sequence ID" value="MFD2695679.1"/>
    <property type="molecule type" value="Genomic_DNA"/>
</dbReference>
<evidence type="ECO:0000259" key="1">
    <source>
        <dbReference type="PROSITE" id="PS51186"/>
    </source>
</evidence>
<name>A0ABW5S843_9BACL</name>
<evidence type="ECO:0000313" key="2">
    <source>
        <dbReference type="EMBL" id="MFD2695679.1"/>
    </source>
</evidence>
<gene>
    <name evidence="2" type="ORF">ACFSUE_18925</name>
</gene>
<feature type="domain" description="N-acetyltransferase" evidence="1">
    <location>
        <begin position="5"/>
        <end position="172"/>
    </location>
</feature>
<reference evidence="3" key="1">
    <citation type="journal article" date="2019" name="Int. J. Syst. Evol. Microbiol.">
        <title>The Global Catalogue of Microorganisms (GCM) 10K type strain sequencing project: providing services to taxonomists for standard genome sequencing and annotation.</title>
        <authorList>
            <consortium name="The Broad Institute Genomics Platform"/>
            <consortium name="The Broad Institute Genome Sequencing Center for Infectious Disease"/>
            <person name="Wu L."/>
            <person name="Ma J."/>
        </authorList>
    </citation>
    <scope>NUCLEOTIDE SEQUENCE [LARGE SCALE GENOMIC DNA]</scope>
    <source>
        <strain evidence="3">TISTR 2466</strain>
    </source>
</reference>
<keyword evidence="2" id="KW-0808">Transferase</keyword>